<reference evidence="9 10" key="1">
    <citation type="submission" date="2021-01" db="EMBL/GenBank/DDBJ databases">
        <title>Piscinibacter sp. Jin2 Genome sequencing and assembly.</title>
        <authorList>
            <person name="Kim I."/>
        </authorList>
    </citation>
    <scope>NUCLEOTIDE SEQUENCE [LARGE SCALE GENOMIC DNA]</scope>
    <source>
        <strain evidence="9 10">Jin2</strain>
    </source>
</reference>
<keyword evidence="2 6" id="KW-0349">Heme</keyword>
<evidence type="ECO:0000256" key="5">
    <source>
        <dbReference type="ARBA" id="ARBA00023004"/>
    </source>
</evidence>
<dbReference type="Gene3D" id="1.10.760.10">
    <property type="entry name" value="Cytochrome c-like domain"/>
    <property type="match status" value="1"/>
</dbReference>
<keyword evidence="5 6" id="KW-0408">Iron</keyword>
<feature type="signal peptide" evidence="7">
    <location>
        <begin position="1"/>
        <end position="29"/>
    </location>
</feature>
<dbReference type="PANTHER" id="PTHR33751:SF9">
    <property type="entry name" value="CYTOCHROME C4"/>
    <property type="match status" value="1"/>
</dbReference>
<dbReference type="PROSITE" id="PS51007">
    <property type="entry name" value="CYTC"/>
    <property type="match status" value="1"/>
</dbReference>
<dbReference type="EMBL" id="JAERRA010000002">
    <property type="protein sequence ID" value="MBL0720600.1"/>
    <property type="molecule type" value="Genomic_DNA"/>
</dbReference>
<feature type="domain" description="Cytochrome c" evidence="8">
    <location>
        <begin position="13"/>
        <end position="113"/>
    </location>
</feature>
<dbReference type="GO" id="GO:0020037">
    <property type="term" value="F:heme binding"/>
    <property type="evidence" value="ECO:0007669"/>
    <property type="project" value="InterPro"/>
</dbReference>
<organism evidence="9 10">
    <name type="scientific">Aquariibacter lacus</name>
    <dbReference type="NCBI Taxonomy" id="2801332"/>
    <lineage>
        <taxon>Bacteria</taxon>
        <taxon>Pseudomonadati</taxon>
        <taxon>Pseudomonadota</taxon>
        <taxon>Betaproteobacteria</taxon>
        <taxon>Burkholderiales</taxon>
        <taxon>Sphaerotilaceae</taxon>
        <taxon>Aquariibacter</taxon>
    </lineage>
</organism>
<proteinExistence type="predicted"/>
<dbReference type="Proteomes" id="UP000643207">
    <property type="component" value="Unassembled WGS sequence"/>
</dbReference>
<keyword evidence="7" id="KW-0732">Signal</keyword>
<dbReference type="RefSeq" id="WP_201827169.1">
    <property type="nucleotide sequence ID" value="NZ_JAERRA010000002.1"/>
</dbReference>
<protein>
    <submittedName>
        <fullName evidence="9">C-type cytochrome</fullName>
    </submittedName>
</protein>
<accession>A0A9X1BNV9</accession>
<comment type="caution">
    <text evidence="9">The sequence shown here is derived from an EMBL/GenBank/DDBJ whole genome shotgun (WGS) entry which is preliminary data.</text>
</comment>
<keyword evidence="4" id="KW-0249">Electron transport</keyword>
<dbReference type="PANTHER" id="PTHR33751">
    <property type="entry name" value="CBB3-TYPE CYTOCHROME C OXIDASE SUBUNIT FIXP"/>
    <property type="match status" value="1"/>
</dbReference>
<evidence type="ECO:0000256" key="3">
    <source>
        <dbReference type="ARBA" id="ARBA00022723"/>
    </source>
</evidence>
<dbReference type="GO" id="GO:0009055">
    <property type="term" value="F:electron transfer activity"/>
    <property type="evidence" value="ECO:0007669"/>
    <property type="project" value="InterPro"/>
</dbReference>
<dbReference type="InterPro" id="IPR050597">
    <property type="entry name" value="Cytochrome_c_Oxidase_Subunit"/>
</dbReference>
<name>A0A9X1BNV9_9BURK</name>
<evidence type="ECO:0000256" key="6">
    <source>
        <dbReference type="PROSITE-ProRule" id="PRU00433"/>
    </source>
</evidence>
<keyword evidence="3 6" id="KW-0479">Metal-binding</keyword>
<evidence type="ECO:0000256" key="2">
    <source>
        <dbReference type="ARBA" id="ARBA00022617"/>
    </source>
</evidence>
<evidence type="ECO:0000313" key="9">
    <source>
        <dbReference type="EMBL" id="MBL0720600.1"/>
    </source>
</evidence>
<keyword evidence="10" id="KW-1185">Reference proteome</keyword>
<gene>
    <name evidence="9" type="ORF">JI742_11965</name>
</gene>
<evidence type="ECO:0000256" key="7">
    <source>
        <dbReference type="SAM" id="SignalP"/>
    </source>
</evidence>
<evidence type="ECO:0000259" key="8">
    <source>
        <dbReference type="PROSITE" id="PS51007"/>
    </source>
</evidence>
<evidence type="ECO:0000256" key="1">
    <source>
        <dbReference type="ARBA" id="ARBA00022448"/>
    </source>
</evidence>
<evidence type="ECO:0000313" key="10">
    <source>
        <dbReference type="Proteomes" id="UP000643207"/>
    </source>
</evidence>
<dbReference type="GO" id="GO:0046872">
    <property type="term" value="F:metal ion binding"/>
    <property type="evidence" value="ECO:0007669"/>
    <property type="project" value="UniProtKB-KW"/>
</dbReference>
<keyword evidence="1" id="KW-0813">Transport</keyword>
<dbReference type="Pfam" id="PF00034">
    <property type="entry name" value="Cytochrom_C"/>
    <property type="match status" value="1"/>
</dbReference>
<sequence>MPLAIPTHPLRSLLAAAALGVFTLGSAQAQSAESARLHLRSLAATCANCHGTDGRAVSGESMVNLAGLGKTYIVEQLTAFRDGKRPATVMHQLTKGYTDAQIDAVAGYFAALPTQ</sequence>
<dbReference type="AlphaFoldDB" id="A0A9X1BNV9"/>
<feature type="chain" id="PRO_5040845083" evidence="7">
    <location>
        <begin position="30"/>
        <end position="115"/>
    </location>
</feature>
<dbReference type="SUPFAM" id="SSF46626">
    <property type="entry name" value="Cytochrome c"/>
    <property type="match status" value="1"/>
</dbReference>
<dbReference type="InterPro" id="IPR036909">
    <property type="entry name" value="Cyt_c-like_dom_sf"/>
</dbReference>
<dbReference type="InterPro" id="IPR009056">
    <property type="entry name" value="Cyt_c-like_dom"/>
</dbReference>
<evidence type="ECO:0000256" key="4">
    <source>
        <dbReference type="ARBA" id="ARBA00022982"/>
    </source>
</evidence>